<evidence type="ECO:0000313" key="2">
    <source>
        <dbReference type="Proteomes" id="UP000887581"/>
    </source>
</evidence>
<dbReference type="GO" id="GO:0005743">
    <property type="term" value="C:mitochondrial inner membrane"/>
    <property type="evidence" value="ECO:0007669"/>
    <property type="project" value="InterPro"/>
</dbReference>
<dbReference type="PANTHER" id="PTHR12448:SF0">
    <property type="entry name" value="ATP SYNTHASE SUBUNIT EPSILON, MITOCHONDRIAL"/>
    <property type="match status" value="1"/>
</dbReference>
<dbReference type="WBParaSite" id="sdigi.contig283.g7037.t1">
    <property type="protein sequence ID" value="sdigi.contig283.g7037.t1"/>
    <property type="gene ID" value="sdigi.contig283.g7037"/>
</dbReference>
<dbReference type="Gene3D" id="1.10.1620.20">
    <property type="entry name" value="ATP synthase, F1 complex, epsilon subunit superfamily, mitochondrial"/>
    <property type="match status" value="1"/>
</dbReference>
<evidence type="ECO:0000256" key="1">
    <source>
        <dbReference type="ARBA" id="ARBA00009502"/>
    </source>
</evidence>
<name>A0A915PND2_9BILA</name>
<dbReference type="CDD" id="cd12153">
    <property type="entry name" value="F1-ATPase_epsilon"/>
    <property type="match status" value="1"/>
</dbReference>
<accession>A0A915PND2</accession>
<evidence type="ECO:0000313" key="3">
    <source>
        <dbReference type="WBParaSite" id="sdigi.contig283.g7037.t1"/>
    </source>
</evidence>
<dbReference type="GO" id="GO:0045259">
    <property type="term" value="C:proton-transporting ATP synthase complex"/>
    <property type="evidence" value="ECO:0007669"/>
    <property type="project" value="InterPro"/>
</dbReference>
<dbReference type="InterPro" id="IPR036742">
    <property type="entry name" value="ATP_synth_F1_esu_sf_mt"/>
</dbReference>
<protein>
    <submittedName>
        <fullName evidence="3">Uncharacterized protein</fullName>
    </submittedName>
</protein>
<dbReference type="SUPFAM" id="SSF48690">
    <property type="entry name" value="Epsilon subunit of mitochondrial F1F0-ATP synthase"/>
    <property type="match status" value="1"/>
</dbReference>
<dbReference type="GO" id="GO:0042776">
    <property type="term" value="P:proton motive force-driven mitochondrial ATP synthesis"/>
    <property type="evidence" value="ECO:0007669"/>
    <property type="project" value="TreeGrafter"/>
</dbReference>
<sequence length="54" mass="6143">MWRQLGINYVRYSQVAASATRKCMKKAVKGEMEKPATSTVKITAWENGKPLKKE</sequence>
<dbReference type="Pfam" id="PF04627">
    <property type="entry name" value="ATP-synt_Eps"/>
    <property type="match status" value="1"/>
</dbReference>
<dbReference type="PANTHER" id="PTHR12448">
    <property type="entry name" value="ATP SYNTHASE EPSILON CHAIN, MITOCHONDRIAL"/>
    <property type="match status" value="1"/>
</dbReference>
<keyword evidence="2" id="KW-1185">Reference proteome</keyword>
<reference evidence="3" key="1">
    <citation type="submission" date="2022-11" db="UniProtKB">
        <authorList>
            <consortium name="WormBaseParasite"/>
        </authorList>
    </citation>
    <scope>IDENTIFICATION</scope>
</reference>
<organism evidence="2 3">
    <name type="scientific">Setaria digitata</name>
    <dbReference type="NCBI Taxonomy" id="48799"/>
    <lineage>
        <taxon>Eukaryota</taxon>
        <taxon>Metazoa</taxon>
        <taxon>Ecdysozoa</taxon>
        <taxon>Nematoda</taxon>
        <taxon>Chromadorea</taxon>
        <taxon>Rhabditida</taxon>
        <taxon>Spirurina</taxon>
        <taxon>Spiruromorpha</taxon>
        <taxon>Filarioidea</taxon>
        <taxon>Setariidae</taxon>
        <taxon>Setaria</taxon>
    </lineage>
</organism>
<dbReference type="InterPro" id="IPR006721">
    <property type="entry name" value="ATP_synth_F1_esu_mt"/>
</dbReference>
<proteinExistence type="inferred from homology"/>
<comment type="similarity">
    <text evidence="1">Belongs to the eukaryotic ATPase epsilon family.</text>
</comment>
<dbReference type="AlphaFoldDB" id="A0A915PND2"/>
<dbReference type="Proteomes" id="UP000887581">
    <property type="component" value="Unplaced"/>
</dbReference>
<dbReference type="GO" id="GO:0046933">
    <property type="term" value="F:proton-transporting ATP synthase activity, rotational mechanism"/>
    <property type="evidence" value="ECO:0007669"/>
    <property type="project" value="InterPro"/>
</dbReference>